<comment type="caution">
    <text evidence="1">The sequence shown here is derived from an EMBL/GenBank/DDBJ whole genome shotgun (WGS) entry which is preliminary data.</text>
</comment>
<proteinExistence type="predicted"/>
<dbReference type="EMBL" id="CM042049">
    <property type="protein sequence ID" value="KAI3747566.1"/>
    <property type="molecule type" value="Genomic_DNA"/>
</dbReference>
<evidence type="ECO:0000313" key="1">
    <source>
        <dbReference type="EMBL" id="KAI3747566.1"/>
    </source>
</evidence>
<name>A0ACB9DMX3_ARCLA</name>
<organism evidence="1 2">
    <name type="scientific">Arctium lappa</name>
    <name type="common">Greater burdock</name>
    <name type="synonym">Lappa major</name>
    <dbReference type="NCBI Taxonomy" id="4217"/>
    <lineage>
        <taxon>Eukaryota</taxon>
        <taxon>Viridiplantae</taxon>
        <taxon>Streptophyta</taxon>
        <taxon>Embryophyta</taxon>
        <taxon>Tracheophyta</taxon>
        <taxon>Spermatophyta</taxon>
        <taxon>Magnoliopsida</taxon>
        <taxon>eudicotyledons</taxon>
        <taxon>Gunneridae</taxon>
        <taxon>Pentapetalae</taxon>
        <taxon>asterids</taxon>
        <taxon>campanulids</taxon>
        <taxon>Asterales</taxon>
        <taxon>Asteraceae</taxon>
        <taxon>Carduoideae</taxon>
        <taxon>Cardueae</taxon>
        <taxon>Arctiinae</taxon>
        <taxon>Arctium</taxon>
    </lineage>
</organism>
<sequence length="789" mass="90655">MEIEAEKVYVAIGNDVQEGLATLEWTLRKWSSSRISIVILHADINKDYVYTYYGKIPASYVNDQSVDFLKKCEQGKLNKILRQYIAFCGQVKTEILNIEKYDESIHKRIVQLISGLRICKLVMGITFLKSSSWKYGNLLSGLKHIQQKKPNFCELYLISGGKLFFLKDENNEGLFIEDDQGAMIAKLNKKRGSFKGWIGKMFPENVKSPQFSPSSTSVDSPSIWEKCAEEIEDYFNHLVEESESGQVSDEILENNRSTELDIPINLNPTQRTEFLRVKIGEARDAIHLKRREAKESAQRYSKAEWAINLCTSRSEDLEARLNEETMKRRDLEKDLETVREELTETRIRLDQNRTKLDSTLEIQRELSKKLKSSTMAKSQSEEQLGKMIHTRAGMIQDIEKLRKQKNIMQRRIEFCRDKDAIEMVTRLNNLSSSYKEFTAEEIRAGTEHFSEHCRIKCSGDFTNVYRARINHTTVAVKLYSSMIKQVSEEEFDTKVKVLSCIQHPHLVAMIGFCTELKCIVFEYMHESCLRNVFFSNSRKKQALNWHARVDIAAEVCSGLSFLHLSKPRPMVHGNLNLGKILLDRNNVAKLNGFRLDFSYDESDIRSDIQDFGSLVLQLLTGRNWCGFLDEVNMMSEATLVEVLDQRVGVWPLQVAMELARIAIRCLSSGEGAYMGMTMVMKEMEEVRKKADDVVAGVGCSVNEFNVDSDDEPIIPSFFFCPILKDVMKNPHIASDGFSYELSAIKQWLGMAHNTSPMTNLDLEHKRLTPNHTLRSLIQDWHNKRSIPLI</sequence>
<keyword evidence="2" id="KW-1185">Reference proteome</keyword>
<reference evidence="2" key="1">
    <citation type="journal article" date="2022" name="Mol. Ecol. Resour.">
        <title>The genomes of chicory, endive, great burdock and yacon provide insights into Asteraceae palaeo-polyploidization history and plant inulin production.</title>
        <authorList>
            <person name="Fan W."/>
            <person name="Wang S."/>
            <person name="Wang H."/>
            <person name="Wang A."/>
            <person name="Jiang F."/>
            <person name="Liu H."/>
            <person name="Zhao H."/>
            <person name="Xu D."/>
            <person name="Zhang Y."/>
        </authorList>
    </citation>
    <scope>NUCLEOTIDE SEQUENCE [LARGE SCALE GENOMIC DNA]</scope>
    <source>
        <strain evidence="2">cv. Niubang</strain>
    </source>
</reference>
<reference evidence="1 2" key="2">
    <citation type="journal article" date="2022" name="Mol. Ecol. Resour.">
        <title>The genomes of chicory, endive, great burdock and yacon provide insights into Asteraceae paleo-polyploidization history and plant inulin production.</title>
        <authorList>
            <person name="Fan W."/>
            <person name="Wang S."/>
            <person name="Wang H."/>
            <person name="Wang A."/>
            <person name="Jiang F."/>
            <person name="Liu H."/>
            <person name="Zhao H."/>
            <person name="Xu D."/>
            <person name="Zhang Y."/>
        </authorList>
    </citation>
    <scope>NUCLEOTIDE SEQUENCE [LARGE SCALE GENOMIC DNA]</scope>
    <source>
        <strain evidence="2">cv. Niubang</strain>
    </source>
</reference>
<evidence type="ECO:0000313" key="2">
    <source>
        <dbReference type="Proteomes" id="UP001055879"/>
    </source>
</evidence>
<protein>
    <submittedName>
        <fullName evidence="1">Uncharacterized protein</fullName>
    </submittedName>
</protein>
<accession>A0ACB9DMX3</accession>
<gene>
    <name evidence="1" type="ORF">L6452_10062</name>
</gene>
<dbReference type="Proteomes" id="UP001055879">
    <property type="component" value="Linkage Group LG03"/>
</dbReference>